<feature type="transmembrane region" description="Helical" evidence="11">
    <location>
        <begin position="98"/>
        <end position="119"/>
    </location>
</feature>
<evidence type="ECO:0000256" key="10">
    <source>
        <dbReference type="SAM" id="MobiDB-lite"/>
    </source>
</evidence>
<dbReference type="AlphaFoldDB" id="A0A8H6J4Z9"/>
<evidence type="ECO:0000256" key="9">
    <source>
        <dbReference type="ARBA" id="ARBA00023201"/>
    </source>
</evidence>
<evidence type="ECO:0000313" key="13">
    <source>
        <dbReference type="EMBL" id="KAF6806650.1"/>
    </source>
</evidence>
<feature type="transmembrane region" description="Helical" evidence="11">
    <location>
        <begin position="131"/>
        <end position="150"/>
    </location>
</feature>
<reference evidence="13 14" key="1">
    <citation type="journal article" date="2020" name="Phytopathology">
        <title>Genome Sequence Resources of Colletotrichum truncatum, C. plurivorum, C. musicola, and C. sojae: Four Species Pathogenic to Soybean (Glycine max).</title>
        <authorList>
            <person name="Rogerio F."/>
            <person name="Boufleur T.R."/>
            <person name="Ciampi-Guillardi M."/>
            <person name="Sukno S.A."/>
            <person name="Thon M.R."/>
            <person name="Massola Junior N.S."/>
            <person name="Baroncelli R."/>
        </authorList>
    </citation>
    <scope>NUCLEOTIDE SEQUENCE [LARGE SCALE GENOMIC DNA]</scope>
    <source>
        <strain evidence="13 14">LFN0009</strain>
    </source>
</reference>
<keyword evidence="4 11" id="KW-0812">Transmembrane</keyword>
<keyword evidence="5 11" id="KW-1133">Transmembrane helix</keyword>
<feature type="transmembrane region" description="Helical" evidence="11">
    <location>
        <begin position="251"/>
        <end position="275"/>
    </location>
</feature>
<keyword evidence="8 11" id="KW-0472">Membrane</keyword>
<dbReference type="Proteomes" id="UP000652219">
    <property type="component" value="Unassembled WGS sequence"/>
</dbReference>
<dbReference type="InterPro" id="IPR038770">
    <property type="entry name" value="Na+/solute_symporter_sf"/>
</dbReference>
<evidence type="ECO:0000256" key="4">
    <source>
        <dbReference type="ARBA" id="ARBA00022692"/>
    </source>
</evidence>
<feature type="transmembrane region" description="Helical" evidence="11">
    <location>
        <begin position="69"/>
        <end position="86"/>
    </location>
</feature>
<keyword evidence="3" id="KW-0050">Antiport</keyword>
<keyword evidence="2" id="KW-0813">Transport</keyword>
<feature type="region of interest" description="Disordered" evidence="10">
    <location>
        <begin position="300"/>
        <end position="333"/>
    </location>
</feature>
<evidence type="ECO:0000256" key="8">
    <source>
        <dbReference type="ARBA" id="ARBA00023136"/>
    </source>
</evidence>
<keyword evidence="14" id="KW-1185">Reference proteome</keyword>
<sequence>MATATESSLAYHEPSITTIVILTGFLLLLNVVNHCLDRLVYCGLIGQVFLGVAWGAPGAKWLSGEMQNSVMQLGYLGLILIVYEGGLSTSFKSLKANLLLSSGVAATGIAVPIALSFAILQPLVNASPLQAFAAGAALCSTSLGTTFTVLGTSGLSTTRLGVVLTSAAMMDDVIGLIMVQVVANLGGGSFSAVPVVRPVLVSLGLAVAVPVACRFVVRPATLRLNAAREGNPGSKMDVLLRRRQTAFVIHTVWLFALVVGGTFAGTSSLLAAYIAGATVSWWDSEVPHVAARETAAARVEPGAEQKAVKADTSAGEASASASAPAPEPVAEPDAGNSGMDIYEHYYSKAVEHILKPFFFASIGFSVPITRMFAGPIVWRGVVYTILMMISKMVCGIWLLSFASPLQAVQRVVKKISGSGRKQSQKLAPGAQCGGSAPDSSPSDEIRHQQQDGQGAPAEDVPLQPLERQRPEGTPKNASPKPEMPVSVYPACILGFAMVARGEIGFLISALAESTGIFSGGSGSPAESSEMFLIVTWAIALCTIIGPICVGLLVNRVKRLELQSGKGTADGRRNVLGAWGVS</sequence>
<comment type="caution">
    <text evidence="13">The sequence shown here is derived from an EMBL/GenBank/DDBJ whole genome shotgun (WGS) entry which is preliminary data.</text>
</comment>
<evidence type="ECO:0000256" key="1">
    <source>
        <dbReference type="ARBA" id="ARBA00004141"/>
    </source>
</evidence>
<dbReference type="InterPro" id="IPR006153">
    <property type="entry name" value="Cation/H_exchanger_TM"/>
</dbReference>
<feature type="compositionally biased region" description="Low complexity" evidence="10">
    <location>
        <begin position="313"/>
        <end position="324"/>
    </location>
</feature>
<feature type="region of interest" description="Disordered" evidence="10">
    <location>
        <begin position="419"/>
        <end position="482"/>
    </location>
</feature>
<feature type="transmembrane region" description="Helical" evidence="11">
    <location>
        <begin position="39"/>
        <end position="57"/>
    </location>
</feature>
<evidence type="ECO:0000256" key="5">
    <source>
        <dbReference type="ARBA" id="ARBA00022989"/>
    </source>
</evidence>
<dbReference type="GO" id="GO:0016020">
    <property type="term" value="C:membrane"/>
    <property type="evidence" value="ECO:0007669"/>
    <property type="project" value="UniProtKB-SubCell"/>
</dbReference>
<keyword evidence="9" id="KW-0739">Sodium transport</keyword>
<dbReference type="GO" id="GO:1902600">
    <property type="term" value="P:proton transmembrane transport"/>
    <property type="evidence" value="ECO:0007669"/>
    <property type="project" value="InterPro"/>
</dbReference>
<feature type="transmembrane region" description="Helical" evidence="11">
    <location>
        <begin position="530"/>
        <end position="553"/>
    </location>
</feature>
<dbReference type="PANTHER" id="PTHR43562:SF3">
    <property type="entry name" value="SODIUM ION_PROTON EXCHANGER (EUROFUNG)"/>
    <property type="match status" value="1"/>
</dbReference>
<feature type="domain" description="Cation/H+ exchanger transmembrane" evidence="12">
    <location>
        <begin position="36"/>
        <end position="283"/>
    </location>
</feature>
<proteinExistence type="predicted"/>
<gene>
    <name evidence="13" type="ORF">CSOJ01_08716</name>
</gene>
<protein>
    <submittedName>
        <fullName evidence="13">Sodium/hydrogen exchanger family protein</fullName>
    </submittedName>
</protein>
<dbReference type="Gene3D" id="1.20.1530.20">
    <property type="match status" value="3"/>
</dbReference>
<feature type="transmembrane region" description="Helical" evidence="11">
    <location>
        <begin position="376"/>
        <end position="400"/>
    </location>
</feature>
<feature type="transmembrane region" description="Helical" evidence="11">
    <location>
        <begin position="162"/>
        <end position="183"/>
    </location>
</feature>
<organism evidence="13 14">
    <name type="scientific">Colletotrichum sojae</name>
    <dbReference type="NCBI Taxonomy" id="2175907"/>
    <lineage>
        <taxon>Eukaryota</taxon>
        <taxon>Fungi</taxon>
        <taxon>Dikarya</taxon>
        <taxon>Ascomycota</taxon>
        <taxon>Pezizomycotina</taxon>
        <taxon>Sordariomycetes</taxon>
        <taxon>Hypocreomycetidae</taxon>
        <taxon>Glomerellales</taxon>
        <taxon>Glomerellaceae</taxon>
        <taxon>Colletotrichum</taxon>
        <taxon>Colletotrichum orchidearum species complex</taxon>
    </lineage>
</organism>
<evidence type="ECO:0000256" key="6">
    <source>
        <dbReference type="ARBA" id="ARBA00023053"/>
    </source>
</evidence>
<dbReference type="GO" id="GO:0006814">
    <property type="term" value="P:sodium ion transport"/>
    <property type="evidence" value="ECO:0007669"/>
    <property type="project" value="UniProtKB-KW"/>
</dbReference>
<feature type="transmembrane region" description="Helical" evidence="11">
    <location>
        <begin position="195"/>
        <end position="217"/>
    </location>
</feature>
<dbReference type="EMBL" id="WIGN01000154">
    <property type="protein sequence ID" value="KAF6806650.1"/>
    <property type="molecule type" value="Genomic_DNA"/>
</dbReference>
<evidence type="ECO:0000259" key="12">
    <source>
        <dbReference type="Pfam" id="PF00999"/>
    </source>
</evidence>
<evidence type="ECO:0000256" key="11">
    <source>
        <dbReference type="SAM" id="Phobius"/>
    </source>
</evidence>
<dbReference type="PANTHER" id="PTHR43562">
    <property type="entry name" value="NAPA-TYPE SODIUM/HYDROGEN ANTIPORTER"/>
    <property type="match status" value="1"/>
</dbReference>
<evidence type="ECO:0000256" key="2">
    <source>
        <dbReference type="ARBA" id="ARBA00022448"/>
    </source>
</evidence>
<dbReference type="Pfam" id="PF00999">
    <property type="entry name" value="Na_H_Exchanger"/>
    <property type="match status" value="1"/>
</dbReference>
<feature type="transmembrane region" description="Helical" evidence="11">
    <location>
        <begin position="485"/>
        <end position="510"/>
    </location>
</feature>
<keyword evidence="7" id="KW-0406">Ion transport</keyword>
<comment type="subcellular location">
    <subcellularLocation>
        <location evidence="1">Membrane</location>
        <topology evidence="1">Multi-pass membrane protein</topology>
    </subcellularLocation>
</comment>
<name>A0A8H6J4Z9_9PEZI</name>
<evidence type="ECO:0000256" key="3">
    <source>
        <dbReference type="ARBA" id="ARBA00022449"/>
    </source>
</evidence>
<accession>A0A8H6J4Z9</accession>
<evidence type="ECO:0000313" key="14">
    <source>
        <dbReference type="Proteomes" id="UP000652219"/>
    </source>
</evidence>
<dbReference type="GO" id="GO:0015297">
    <property type="term" value="F:antiporter activity"/>
    <property type="evidence" value="ECO:0007669"/>
    <property type="project" value="UniProtKB-KW"/>
</dbReference>
<feature type="transmembrane region" description="Helical" evidence="11">
    <location>
        <begin position="15"/>
        <end position="32"/>
    </location>
</feature>
<evidence type="ECO:0000256" key="7">
    <source>
        <dbReference type="ARBA" id="ARBA00023065"/>
    </source>
</evidence>
<keyword evidence="6" id="KW-0915">Sodium</keyword>